<comment type="subcellular location">
    <subcellularLocation>
        <location evidence="2 10">Endoplasmic reticulum membrane</location>
        <topology evidence="2 10">Single-pass type I membrane protein</topology>
    </subcellularLocation>
</comment>
<reference evidence="11 12" key="1">
    <citation type="journal article" date="2004" name="Nature">
        <title>Genome evolution in yeasts.</title>
        <authorList>
            <consortium name="Genolevures"/>
            <person name="Dujon B."/>
            <person name="Sherman D."/>
            <person name="Fischer G."/>
            <person name="Durrens P."/>
            <person name="Casaregola S."/>
            <person name="Lafontaine I."/>
            <person name="de Montigny J."/>
            <person name="Marck C."/>
            <person name="Neuveglise C."/>
            <person name="Talla E."/>
            <person name="Goffard N."/>
            <person name="Frangeul L."/>
            <person name="Aigle M."/>
            <person name="Anthouard V."/>
            <person name="Babour A."/>
            <person name="Barbe V."/>
            <person name="Barnay S."/>
            <person name="Blanchin S."/>
            <person name="Beckerich J.M."/>
            <person name="Beyne E."/>
            <person name="Bleykasten C."/>
            <person name="Boisrame A."/>
            <person name="Boyer J."/>
            <person name="Cattolico L."/>
            <person name="Confanioleri F."/>
            <person name="de Daruvar A."/>
            <person name="Despons L."/>
            <person name="Fabre E."/>
            <person name="Fairhead C."/>
            <person name="Ferry-Dumazet H."/>
            <person name="Groppi A."/>
            <person name="Hantraye F."/>
            <person name="Hennequin C."/>
            <person name="Jauniaux N."/>
            <person name="Joyet P."/>
            <person name="Kachouri R."/>
            <person name="Kerrest A."/>
            <person name="Koszul R."/>
            <person name="Lemaire M."/>
            <person name="Lesur I."/>
            <person name="Ma L."/>
            <person name="Muller H."/>
            <person name="Nicaud J.M."/>
            <person name="Nikolski M."/>
            <person name="Oztas S."/>
            <person name="Ozier-Kalogeropoulos O."/>
            <person name="Pellenz S."/>
            <person name="Potier S."/>
            <person name="Richard G.F."/>
            <person name="Straub M.L."/>
            <person name="Suleau A."/>
            <person name="Swennene D."/>
            <person name="Tekaia F."/>
            <person name="Wesolowski-Louvel M."/>
            <person name="Westhof E."/>
            <person name="Wirth B."/>
            <person name="Zeniou-Meyer M."/>
            <person name="Zivanovic I."/>
            <person name="Bolotin-Fukuhara M."/>
            <person name="Thierry A."/>
            <person name="Bouchier C."/>
            <person name="Caudron B."/>
            <person name="Scarpelli C."/>
            <person name="Gaillardin C."/>
            <person name="Weissenbach J."/>
            <person name="Wincker P."/>
            <person name="Souciet J.L."/>
        </authorList>
    </citation>
    <scope>NUCLEOTIDE SEQUENCE [LARGE SCALE GENOMIC DNA]</scope>
    <source>
        <strain evidence="12">ATCC 8585 / CBS 2359 / DSM 70799 / NBRC 1267 / NRRL Y-1140 / WM37</strain>
    </source>
</reference>
<keyword evidence="9 10" id="KW-0472">Membrane</keyword>
<evidence type="ECO:0000256" key="8">
    <source>
        <dbReference type="ARBA" id="ARBA00022989"/>
    </source>
</evidence>
<keyword evidence="12" id="KW-1185">Reference proteome</keyword>
<evidence type="ECO:0000313" key="11">
    <source>
        <dbReference type="EMBL" id="CAG98372.1"/>
    </source>
</evidence>
<dbReference type="PANTHER" id="PTHR21049">
    <property type="entry name" value="RIBOPHORIN I"/>
    <property type="match status" value="1"/>
</dbReference>
<comment type="function">
    <text evidence="1 10">Subunit of the oligosaccharyl transferase (OST) complex that catalyzes the initial transfer of a defined glycan (Glc(3)Man(9)GlcNAc(2) in eukaryotes) from the lipid carrier dolichol-pyrophosphate to an asparagine residue within an Asn-X-Ser/Thr consensus motif in nascent polypeptide chains, the first step in protein N-glycosylation. N-glycosylation occurs cotranslationally and the complex associates with the Sec61 complex at the channel-forming translocon complex that mediates protein translocation across the endoplasmic reticulum (ER). All subunits are required for a maximal enzyme activity.</text>
</comment>
<sequence>MKYASLSSVVLLLINFGIGCAIAQHWENVEFTRTVDLSRSYVHEALQLTIRNIGDEADNLYMLPFTAEVADSLSAVSCMLKDKNIFIDCALTNQFEELPNGQKLQYGAVKLPGLLQPQGEVELVISYSYNTNRYPVPARIEMMDVQTLVLETESLPLSQYPTDKFTLNIIGTNSIEKLDEEKSKNSKRKSGSYSFTTDDVTEPFTFERSKFLYEHNLPLTRAANLNREAWVSHWASTIEFKEDYDLVNDAAELASGFSRSKFMMNGLGKKPSHALVALDMILPEDSHSHYYTDLVGMVSTSKIFASHYILKPRFPIYGGWKFNFTIGWTNPLSNYLKVLSDEEYILSVPLLQGPQDIFYDSVNLSVYLPEGAMIEEVQVPVMNYTSDTSYAHSYFDLTSGHTKVTIEMKNLNEELKDAPVFLKYRYSKSELLRKPASIAIYVFVALFSLFLIKQIQLIITA</sequence>
<dbReference type="KEGG" id="kla:KLLA0_F12980g"/>
<comment type="pathway">
    <text evidence="3 10">Protein modification; protein glycosylation.</text>
</comment>
<dbReference type="InParanoid" id="Q6CK75"/>
<evidence type="ECO:0000256" key="9">
    <source>
        <dbReference type="ARBA" id="ARBA00023136"/>
    </source>
</evidence>
<dbReference type="OMA" id="RYEYARE"/>
<feature type="chain" id="PRO_5005144003" description="Dolichyl-diphosphooligosaccharide--protein glycosyltransferase subunit 1" evidence="10">
    <location>
        <begin position="24"/>
        <end position="461"/>
    </location>
</feature>
<organism evidence="11 12">
    <name type="scientific">Kluyveromyces lactis (strain ATCC 8585 / CBS 2359 / DSM 70799 / NBRC 1267 / NRRL Y-1140 / WM37)</name>
    <name type="common">Yeast</name>
    <name type="synonym">Candida sphaerica</name>
    <dbReference type="NCBI Taxonomy" id="284590"/>
    <lineage>
        <taxon>Eukaryota</taxon>
        <taxon>Fungi</taxon>
        <taxon>Dikarya</taxon>
        <taxon>Ascomycota</taxon>
        <taxon>Saccharomycotina</taxon>
        <taxon>Saccharomycetes</taxon>
        <taxon>Saccharomycetales</taxon>
        <taxon>Saccharomycetaceae</taxon>
        <taxon>Kluyveromyces</taxon>
    </lineage>
</organism>
<dbReference type="Proteomes" id="UP000000598">
    <property type="component" value="Chromosome F"/>
</dbReference>
<evidence type="ECO:0000256" key="2">
    <source>
        <dbReference type="ARBA" id="ARBA00004115"/>
    </source>
</evidence>
<dbReference type="AlphaFoldDB" id="Q6CK75"/>
<dbReference type="FunCoup" id="Q6CK75">
    <property type="interactions" value="1154"/>
</dbReference>
<dbReference type="PaxDb" id="284590-Q6CK75"/>
<gene>
    <name evidence="11" type="ORF">KLLA0_F12980g</name>
</gene>
<evidence type="ECO:0000256" key="3">
    <source>
        <dbReference type="ARBA" id="ARBA00004922"/>
    </source>
</evidence>
<evidence type="ECO:0000256" key="4">
    <source>
        <dbReference type="ARBA" id="ARBA00008905"/>
    </source>
</evidence>
<evidence type="ECO:0000256" key="6">
    <source>
        <dbReference type="ARBA" id="ARBA00022729"/>
    </source>
</evidence>
<keyword evidence="6 10" id="KW-0732">Signal</keyword>
<dbReference type="UniPathway" id="UPA00378"/>
<name>Q6CK75_KLULA</name>
<accession>Q6CK75</accession>
<dbReference type="Pfam" id="PF04597">
    <property type="entry name" value="Ribophorin_I"/>
    <property type="match status" value="1"/>
</dbReference>
<evidence type="ECO:0000256" key="1">
    <source>
        <dbReference type="ARBA" id="ARBA00002791"/>
    </source>
</evidence>
<comment type="similarity">
    <text evidence="4 10">Belongs to the OST1 family.</text>
</comment>
<dbReference type="PROSITE" id="PS51257">
    <property type="entry name" value="PROKAR_LIPOPROTEIN"/>
    <property type="match status" value="1"/>
</dbReference>
<dbReference type="InterPro" id="IPR007676">
    <property type="entry name" value="Ribophorin_I"/>
</dbReference>
<keyword evidence="8 10" id="KW-1133">Transmembrane helix</keyword>
<dbReference type="STRING" id="284590.Q6CK75"/>
<comment type="subunit">
    <text evidence="10">Component of the oligosaccharyltransferase (OST) complex.</text>
</comment>
<dbReference type="PANTHER" id="PTHR21049:SF0">
    <property type="entry name" value="DOLICHYL-DIPHOSPHOOLIGOSACCHARIDE--PROTEIN GLYCOSYLTRANSFERASE SUBUNIT 1"/>
    <property type="match status" value="1"/>
</dbReference>
<evidence type="ECO:0000313" key="12">
    <source>
        <dbReference type="Proteomes" id="UP000000598"/>
    </source>
</evidence>
<protein>
    <recommendedName>
        <fullName evidence="10">Dolichyl-diphosphooligosaccharide--protein glycosyltransferase subunit 1</fullName>
    </recommendedName>
</protein>
<proteinExistence type="inferred from homology"/>
<feature type="transmembrane region" description="Helical" evidence="10">
    <location>
        <begin position="438"/>
        <end position="459"/>
    </location>
</feature>
<evidence type="ECO:0000256" key="10">
    <source>
        <dbReference type="RuleBase" id="RU361143"/>
    </source>
</evidence>
<dbReference type="eggNOG" id="KOG2291">
    <property type="taxonomic scope" value="Eukaryota"/>
</dbReference>
<dbReference type="GO" id="GO:0018279">
    <property type="term" value="P:protein N-linked glycosylation via asparagine"/>
    <property type="evidence" value="ECO:0007669"/>
    <property type="project" value="TreeGrafter"/>
</dbReference>
<dbReference type="EMBL" id="CR382126">
    <property type="protein sequence ID" value="CAG98372.1"/>
    <property type="molecule type" value="Genomic_DNA"/>
</dbReference>
<evidence type="ECO:0000256" key="5">
    <source>
        <dbReference type="ARBA" id="ARBA00022692"/>
    </source>
</evidence>
<dbReference type="GO" id="GO:0008250">
    <property type="term" value="C:oligosaccharyltransferase complex"/>
    <property type="evidence" value="ECO:0007669"/>
    <property type="project" value="UniProtKB-UniRule"/>
</dbReference>
<keyword evidence="5 10" id="KW-0812">Transmembrane</keyword>
<feature type="signal peptide" evidence="10">
    <location>
        <begin position="1"/>
        <end position="23"/>
    </location>
</feature>
<evidence type="ECO:0000256" key="7">
    <source>
        <dbReference type="ARBA" id="ARBA00022824"/>
    </source>
</evidence>
<keyword evidence="7 10" id="KW-0256">Endoplasmic reticulum</keyword>
<dbReference type="HOGENOM" id="CLU_031381_1_0_1"/>